<dbReference type="RefSeq" id="WP_344533573.1">
    <property type="nucleotide sequence ID" value="NZ_BAAAPE010000016.1"/>
</dbReference>
<reference evidence="2 3" key="1">
    <citation type="journal article" date="2019" name="Int. J. Syst. Evol. Microbiol.">
        <title>The Global Catalogue of Microorganisms (GCM) 10K type strain sequencing project: providing services to taxonomists for standard genome sequencing and annotation.</title>
        <authorList>
            <consortium name="The Broad Institute Genomics Platform"/>
            <consortium name="The Broad Institute Genome Sequencing Center for Infectious Disease"/>
            <person name="Wu L."/>
            <person name="Ma J."/>
        </authorList>
    </citation>
    <scope>NUCLEOTIDE SEQUENCE [LARGE SCALE GENOMIC DNA]</scope>
    <source>
        <strain evidence="2 3">JCM 15478</strain>
    </source>
</reference>
<keyword evidence="1" id="KW-0732">Signal</keyword>
<evidence type="ECO:0008006" key="4">
    <source>
        <dbReference type="Google" id="ProtNLM"/>
    </source>
</evidence>
<name>A0ABN2WSR3_9ACTN</name>
<keyword evidence="3" id="KW-1185">Reference proteome</keyword>
<feature type="signal peptide" evidence="1">
    <location>
        <begin position="1"/>
        <end position="33"/>
    </location>
</feature>
<evidence type="ECO:0000313" key="2">
    <source>
        <dbReference type="EMBL" id="GAA2096753.1"/>
    </source>
</evidence>
<accession>A0ABN2WSR3</accession>
<sequence>MTARSAKTTTFTGAAALGTVLFLVLTASPAASAAPRPDHWDNGYIPYANGRVADTDPALGAVASVGVEWEGYKVSLSGTVWDRAADGYGVRMEVGYNWQNGSTWEWTTRIFGKAEGGNGDSKSSSAHSRAGVNVKDLKVRACTVNSSNQVVKCSPWA</sequence>
<comment type="caution">
    <text evidence="2">The sequence shown here is derived from an EMBL/GenBank/DDBJ whole genome shotgun (WGS) entry which is preliminary data.</text>
</comment>
<feature type="chain" id="PRO_5046846753" description="Secreted protein" evidence="1">
    <location>
        <begin position="34"/>
        <end position="157"/>
    </location>
</feature>
<dbReference type="Proteomes" id="UP001500016">
    <property type="component" value="Unassembled WGS sequence"/>
</dbReference>
<organism evidence="2 3">
    <name type="scientific">Streptomyces albiaxialis</name>
    <dbReference type="NCBI Taxonomy" id="329523"/>
    <lineage>
        <taxon>Bacteria</taxon>
        <taxon>Bacillati</taxon>
        <taxon>Actinomycetota</taxon>
        <taxon>Actinomycetes</taxon>
        <taxon>Kitasatosporales</taxon>
        <taxon>Streptomycetaceae</taxon>
        <taxon>Streptomyces</taxon>
    </lineage>
</organism>
<evidence type="ECO:0000313" key="3">
    <source>
        <dbReference type="Proteomes" id="UP001500016"/>
    </source>
</evidence>
<dbReference type="EMBL" id="BAAAPE010000016">
    <property type="protein sequence ID" value="GAA2096753.1"/>
    <property type="molecule type" value="Genomic_DNA"/>
</dbReference>
<gene>
    <name evidence="2" type="ORF">GCM10009801_66550</name>
</gene>
<protein>
    <recommendedName>
        <fullName evidence="4">Secreted protein</fullName>
    </recommendedName>
</protein>
<evidence type="ECO:0000256" key="1">
    <source>
        <dbReference type="SAM" id="SignalP"/>
    </source>
</evidence>
<proteinExistence type="predicted"/>